<dbReference type="Pfam" id="PF04631">
    <property type="entry name" value="PIF2"/>
    <property type="match status" value="1"/>
</dbReference>
<sequence length="339" mass="38763">MLFRPLMYRFLVLLIIFVLLWKIFILFGGIFSRHDVVVEQYNNQLKELSRLMGVGKLHKFVDNDDIEANKTHCTNGLYLGDITDPSTNCSLMCGSEEFHFKHIGKNDLLYIHDVPLRMGGWCLPTDAANCNYSTTVAVKILGSWSCLSRYSEFGGPVGNLILVCNGQITDNLYDEQYITNIPSTLVMSGPDEKLEDGSWRFTCTSNIDPVTGNIYKTAPWSHLEQIRNVCVKGLHNAVDIDLNWETGECDCKKYNLQFAYGKCIVCLEGEFKQFSDYPYRYNVPLDCDDYEEEFEPGKIYTNMPCASSAYNCVNMPLDYSFGNPIQLYWQRIAMNTEPK</sequence>
<name>A0A9N9MZ36_9CUCU</name>
<proteinExistence type="predicted"/>
<dbReference type="EMBL" id="OU892285">
    <property type="protein sequence ID" value="CAG9773345.1"/>
    <property type="molecule type" value="Genomic_DNA"/>
</dbReference>
<reference evidence="1" key="1">
    <citation type="submission" date="2022-01" db="EMBL/GenBank/DDBJ databases">
        <authorList>
            <person name="King R."/>
        </authorList>
    </citation>
    <scope>NUCLEOTIDE SEQUENCE</scope>
</reference>
<accession>A0A9N9MZ36</accession>
<organism evidence="1 2">
    <name type="scientific">Ceutorhynchus assimilis</name>
    <name type="common">cabbage seed weevil</name>
    <dbReference type="NCBI Taxonomy" id="467358"/>
    <lineage>
        <taxon>Eukaryota</taxon>
        <taxon>Metazoa</taxon>
        <taxon>Ecdysozoa</taxon>
        <taxon>Arthropoda</taxon>
        <taxon>Hexapoda</taxon>
        <taxon>Insecta</taxon>
        <taxon>Pterygota</taxon>
        <taxon>Neoptera</taxon>
        <taxon>Endopterygota</taxon>
        <taxon>Coleoptera</taxon>
        <taxon>Polyphaga</taxon>
        <taxon>Cucujiformia</taxon>
        <taxon>Curculionidae</taxon>
        <taxon>Ceutorhynchinae</taxon>
        <taxon>Ceutorhynchus</taxon>
    </lineage>
</organism>
<dbReference type="InterPro" id="IPR006725">
    <property type="entry name" value="PIF2"/>
</dbReference>
<evidence type="ECO:0000313" key="1">
    <source>
        <dbReference type="EMBL" id="CAG9773345.1"/>
    </source>
</evidence>
<protein>
    <submittedName>
        <fullName evidence="1">Uncharacterized protein</fullName>
    </submittedName>
</protein>
<dbReference type="Proteomes" id="UP001152799">
    <property type="component" value="Chromosome 9"/>
</dbReference>
<dbReference type="AlphaFoldDB" id="A0A9N9MZ36"/>
<dbReference type="OrthoDB" id="10614001at2759"/>
<keyword evidence="2" id="KW-1185">Reference proteome</keyword>
<gene>
    <name evidence="1" type="ORF">CEUTPL_LOCUS13736</name>
</gene>
<evidence type="ECO:0000313" key="2">
    <source>
        <dbReference type="Proteomes" id="UP001152799"/>
    </source>
</evidence>